<keyword evidence="1" id="KW-0175">Coiled coil</keyword>
<evidence type="ECO:0000256" key="1">
    <source>
        <dbReference type="SAM" id="Coils"/>
    </source>
</evidence>
<dbReference type="Proteomes" id="UP000636709">
    <property type="component" value="Unassembled WGS sequence"/>
</dbReference>
<protein>
    <submittedName>
        <fullName evidence="2">Uncharacterized protein</fullName>
    </submittedName>
</protein>
<organism evidence="2 3">
    <name type="scientific">Digitaria exilis</name>
    <dbReference type="NCBI Taxonomy" id="1010633"/>
    <lineage>
        <taxon>Eukaryota</taxon>
        <taxon>Viridiplantae</taxon>
        <taxon>Streptophyta</taxon>
        <taxon>Embryophyta</taxon>
        <taxon>Tracheophyta</taxon>
        <taxon>Spermatophyta</taxon>
        <taxon>Magnoliopsida</taxon>
        <taxon>Liliopsida</taxon>
        <taxon>Poales</taxon>
        <taxon>Poaceae</taxon>
        <taxon>PACMAD clade</taxon>
        <taxon>Panicoideae</taxon>
        <taxon>Panicodae</taxon>
        <taxon>Paniceae</taxon>
        <taxon>Anthephorinae</taxon>
        <taxon>Digitaria</taxon>
    </lineage>
</organism>
<feature type="coiled-coil region" evidence="1">
    <location>
        <begin position="61"/>
        <end position="95"/>
    </location>
</feature>
<evidence type="ECO:0000313" key="2">
    <source>
        <dbReference type="EMBL" id="KAF8651808.1"/>
    </source>
</evidence>
<reference evidence="2" key="1">
    <citation type="submission" date="2020-07" db="EMBL/GenBank/DDBJ databases">
        <title>Genome sequence and genetic diversity analysis of an under-domesticated orphan crop, white fonio (Digitaria exilis).</title>
        <authorList>
            <person name="Bennetzen J.L."/>
            <person name="Chen S."/>
            <person name="Ma X."/>
            <person name="Wang X."/>
            <person name="Yssel A.E.J."/>
            <person name="Chaluvadi S.R."/>
            <person name="Johnson M."/>
            <person name="Gangashetty P."/>
            <person name="Hamidou F."/>
            <person name="Sanogo M.D."/>
            <person name="Zwaenepoel A."/>
            <person name="Wallace J."/>
            <person name="Van De Peer Y."/>
            <person name="Van Deynze A."/>
        </authorList>
    </citation>
    <scope>NUCLEOTIDE SEQUENCE</scope>
    <source>
        <tissue evidence="2">Leaves</tissue>
    </source>
</reference>
<proteinExistence type="predicted"/>
<accession>A0A835A5N4</accession>
<evidence type="ECO:0000313" key="3">
    <source>
        <dbReference type="Proteomes" id="UP000636709"/>
    </source>
</evidence>
<dbReference type="OrthoDB" id="672647at2759"/>
<keyword evidence="3" id="KW-1185">Reference proteome</keyword>
<comment type="caution">
    <text evidence="2">The sequence shown here is derived from an EMBL/GenBank/DDBJ whole genome shotgun (WGS) entry which is preliminary data.</text>
</comment>
<name>A0A835A5N4_9POAL</name>
<gene>
    <name evidence="2" type="ORF">HU200_063330</name>
</gene>
<sequence length="185" mass="20793">MAATRREGDAVVSAARDPFLEPSIAGSILQSDMLVSSVQVPTLPARGRRKMSWPETVAGKIEEGQYKVRRMELQKADLDREIEVLEKVVRGMETEMQYELDLAAHCSDLEMMHRARQLARPRPPLSEAEERALRDIRDLAASAVAEYAASIGPEPAYDRPINPFSDTFRLPLPRAMVEAYASRQR</sequence>
<dbReference type="AlphaFoldDB" id="A0A835A5N4"/>
<dbReference type="EMBL" id="JACEFO010002676">
    <property type="protein sequence ID" value="KAF8651808.1"/>
    <property type="molecule type" value="Genomic_DNA"/>
</dbReference>